<dbReference type="STRING" id="1097556.R4X939"/>
<comment type="function">
    <text evidence="1">Involved in nucleolar processing of pre-18S ribosomal RNA.</text>
</comment>
<accession>R4X939</accession>
<dbReference type="PROSITE" id="PS50294">
    <property type="entry name" value="WD_REPEATS_REGION"/>
    <property type="match status" value="1"/>
</dbReference>
<dbReference type="Proteomes" id="UP000013776">
    <property type="component" value="Unassembled WGS sequence"/>
</dbReference>
<keyword evidence="4 8" id="KW-0853">WD repeat</keyword>
<proteinExistence type="predicted"/>
<dbReference type="PANTHER" id="PTHR14085">
    <property type="entry name" value="WD-REPEAT PROTEIN BING4"/>
    <property type="match status" value="1"/>
</dbReference>
<evidence type="ECO:0000256" key="8">
    <source>
        <dbReference type="PROSITE-ProRule" id="PRU00221"/>
    </source>
</evidence>
<dbReference type="AlphaFoldDB" id="R4X939"/>
<evidence type="ECO:0000256" key="2">
    <source>
        <dbReference type="ARBA" id="ARBA00004604"/>
    </source>
</evidence>
<dbReference type="InterPro" id="IPR001680">
    <property type="entry name" value="WD40_rpt"/>
</dbReference>
<evidence type="ECO:0000256" key="3">
    <source>
        <dbReference type="ARBA" id="ARBA00022552"/>
    </source>
</evidence>
<protein>
    <recommendedName>
        <fullName evidence="7">U three protein 7</fullName>
    </recommendedName>
</protein>
<feature type="repeat" description="WD" evidence="8">
    <location>
        <begin position="249"/>
        <end position="290"/>
    </location>
</feature>
<evidence type="ECO:0000256" key="5">
    <source>
        <dbReference type="ARBA" id="ARBA00022737"/>
    </source>
</evidence>
<dbReference type="GO" id="GO:0000462">
    <property type="term" value="P:maturation of SSU-rRNA from tricistronic rRNA transcript (SSU-rRNA, 5.8S rRNA, LSU-rRNA)"/>
    <property type="evidence" value="ECO:0007669"/>
    <property type="project" value="TreeGrafter"/>
</dbReference>
<evidence type="ECO:0000256" key="6">
    <source>
        <dbReference type="ARBA" id="ARBA00023242"/>
    </source>
</evidence>
<dbReference type="InterPro" id="IPR019775">
    <property type="entry name" value="WD40_repeat_CS"/>
</dbReference>
<dbReference type="EMBL" id="CAHR02000005">
    <property type="protein sequence ID" value="CCG80677.1"/>
    <property type="molecule type" value="Genomic_DNA"/>
</dbReference>
<dbReference type="GO" id="GO:0030686">
    <property type="term" value="C:90S preribosome"/>
    <property type="evidence" value="ECO:0007669"/>
    <property type="project" value="TreeGrafter"/>
</dbReference>
<keyword evidence="5" id="KW-0677">Repeat</keyword>
<dbReference type="Gene3D" id="2.130.10.10">
    <property type="entry name" value="YVTN repeat-like/Quinoprotein amine dehydrogenase"/>
    <property type="match status" value="1"/>
</dbReference>
<dbReference type="PROSITE" id="PS00678">
    <property type="entry name" value="WD_REPEATS_1"/>
    <property type="match status" value="1"/>
</dbReference>
<dbReference type="PANTHER" id="PTHR14085:SF3">
    <property type="entry name" value="WD REPEAT-CONTAINING PROTEIN 46"/>
    <property type="match status" value="1"/>
</dbReference>
<dbReference type="SUPFAM" id="SSF50978">
    <property type="entry name" value="WD40 repeat-like"/>
    <property type="match status" value="1"/>
</dbReference>
<gene>
    <name evidence="11" type="ORF">TAPDE_000214</name>
</gene>
<dbReference type="FunFam" id="2.130.10.10:FF:000378">
    <property type="entry name" value="U3 small nucleolar RNA-associated protein 7"/>
    <property type="match status" value="1"/>
</dbReference>
<dbReference type="Pfam" id="PF08149">
    <property type="entry name" value="BING4CT"/>
    <property type="match status" value="1"/>
</dbReference>
<dbReference type="OrthoDB" id="10251154at2759"/>
<feature type="compositionally biased region" description="Basic and acidic residues" evidence="9">
    <location>
        <begin position="477"/>
        <end position="498"/>
    </location>
</feature>
<keyword evidence="12" id="KW-1185">Reference proteome</keyword>
<reference evidence="11 12" key="1">
    <citation type="journal article" date="2013" name="MBio">
        <title>Genome sequencing of the plant pathogen Taphrina deformans, the causal agent of peach leaf curl.</title>
        <authorList>
            <person name="Cisse O.H."/>
            <person name="Almeida J.M.G.C.F."/>
            <person name="Fonseca A."/>
            <person name="Kumar A.A."/>
            <person name="Salojaervi J."/>
            <person name="Overmyer K."/>
            <person name="Hauser P.M."/>
            <person name="Pagni M."/>
        </authorList>
    </citation>
    <scope>NUCLEOTIDE SEQUENCE [LARGE SCALE GENOMIC DNA]</scope>
    <source>
        <strain evidence="12">PYCC 5710 / ATCC 11124 / CBS 356.35 / IMI 108563 / JCM 9778 / NBRC 8474</strain>
    </source>
</reference>
<evidence type="ECO:0000256" key="1">
    <source>
        <dbReference type="ARBA" id="ARBA00004099"/>
    </source>
</evidence>
<dbReference type="Pfam" id="PF00400">
    <property type="entry name" value="WD40"/>
    <property type="match status" value="1"/>
</dbReference>
<keyword evidence="6" id="KW-0539">Nucleus</keyword>
<dbReference type="InterPro" id="IPR015943">
    <property type="entry name" value="WD40/YVTN_repeat-like_dom_sf"/>
</dbReference>
<evidence type="ECO:0000259" key="10">
    <source>
        <dbReference type="SMART" id="SM01033"/>
    </source>
</evidence>
<keyword evidence="3" id="KW-0698">rRNA processing</keyword>
<dbReference type="eggNOG" id="KOG1272">
    <property type="taxonomic scope" value="Eukaryota"/>
</dbReference>
<feature type="region of interest" description="Disordered" evidence="9">
    <location>
        <begin position="477"/>
        <end position="512"/>
    </location>
</feature>
<comment type="subcellular location">
    <subcellularLocation>
        <location evidence="2">Nucleus</location>
        <location evidence="2">Nucleolus</location>
    </subcellularLocation>
</comment>
<evidence type="ECO:0000256" key="4">
    <source>
        <dbReference type="ARBA" id="ARBA00022574"/>
    </source>
</evidence>
<comment type="caution">
    <text evidence="11">The sequence shown here is derived from an EMBL/GenBank/DDBJ whole genome shotgun (WGS) entry which is preliminary data.</text>
</comment>
<sequence>MATDVLKYKRGDKKTFKTKDRKLNAAFKKNEKSIEIAQEEAAAAEILNTQERGFLEAEGLEKTYKFRQDALKRAVDVSTAQKAFELSLDFGSYTCDFTRNGRYLLLGGRKGHITSLDWKSGRLACEFHVNETIKDVKYLHNESLYAVAQKKYVYVYDGSGLEIHCLKNHVEVNALEFLPYHYLLATIGNTGYLKYQDISTGNIVSEHRSKLGPCSVLRQNPYNAILHTGHSNGVVNLWTPNMSEPAVKMLCHRGPIRDVAVDREGRYMVTAGQDSRLKVWDVRTYKELHNYFSPTPASSLSISDSGLVGVSWGSHVSIWKDAMTQKQESPYMTHLQPSSPITNIRFAPYEDFLGVAHEKGYTSLIVPGAGEANFDAFEANPYMSKQQRRTTEIRGLLEKLQPNMIALTPFIGDVDPASSAVRKQEAVEEKAARPEDEFVPRNRQRGRNSALRRVLRKKNKNVIDDRRVKVESLLRKEKEMKADRVAQEQGRAVEDRHQGPTLSRFAVHSKRR</sequence>
<dbReference type="InterPro" id="IPR012952">
    <property type="entry name" value="BING4_C_dom"/>
</dbReference>
<evidence type="ECO:0000256" key="9">
    <source>
        <dbReference type="SAM" id="MobiDB-lite"/>
    </source>
</evidence>
<dbReference type="SMART" id="SM00320">
    <property type="entry name" value="WD40"/>
    <property type="match status" value="5"/>
</dbReference>
<dbReference type="SMART" id="SM01033">
    <property type="entry name" value="BING4CT"/>
    <property type="match status" value="1"/>
</dbReference>
<evidence type="ECO:0000313" key="11">
    <source>
        <dbReference type="EMBL" id="CCG80677.1"/>
    </source>
</evidence>
<dbReference type="InterPro" id="IPR040315">
    <property type="entry name" value="WDR46/Utp7"/>
</dbReference>
<feature type="domain" description="BING4 C-terminal" evidence="10">
    <location>
        <begin position="330"/>
        <end position="409"/>
    </location>
</feature>
<dbReference type="InterPro" id="IPR036322">
    <property type="entry name" value="WD40_repeat_dom_sf"/>
</dbReference>
<dbReference type="GO" id="GO:0032040">
    <property type="term" value="C:small-subunit processome"/>
    <property type="evidence" value="ECO:0007669"/>
    <property type="project" value="TreeGrafter"/>
</dbReference>
<dbReference type="PROSITE" id="PS50082">
    <property type="entry name" value="WD_REPEATS_2"/>
    <property type="match status" value="1"/>
</dbReference>
<name>R4X939_TAPDE</name>
<organism evidence="11 12">
    <name type="scientific">Taphrina deformans (strain PYCC 5710 / ATCC 11124 / CBS 356.35 / IMI 108563 / JCM 9778 / NBRC 8474)</name>
    <name type="common">Peach leaf curl fungus</name>
    <name type="synonym">Lalaria deformans</name>
    <dbReference type="NCBI Taxonomy" id="1097556"/>
    <lineage>
        <taxon>Eukaryota</taxon>
        <taxon>Fungi</taxon>
        <taxon>Dikarya</taxon>
        <taxon>Ascomycota</taxon>
        <taxon>Taphrinomycotina</taxon>
        <taxon>Taphrinomycetes</taxon>
        <taxon>Taphrinales</taxon>
        <taxon>Taphrinaceae</taxon>
        <taxon>Taphrina</taxon>
    </lineage>
</organism>
<evidence type="ECO:0000313" key="12">
    <source>
        <dbReference type="Proteomes" id="UP000013776"/>
    </source>
</evidence>
<evidence type="ECO:0000256" key="7">
    <source>
        <dbReference type="ARBA" id="ARBA00076453"/>
    </source>
</evidence>